<protein>
    <submittedName>
        <fullName evidence="1">Uncharacterized protein</fullName>
    </submittedName>
</protein>
<gene>
    <name evidence="1" type="ORF">H8E41_07295</name>
</gene>
<proteinExistence type="predicted"/>
<reference evidence="1 2" key="1">
    <citation type="submission" date="2020-08" db="EMBL/GenBank/DDBJ databases">
        <title>Bridging the membrane lipid divide: bacteria of the FCB group superphylum have the potential to synthesize archaeal ether lipids.</title>
        <authorList>
            <person name="Villanueva L."/>
            <person name="Von Meijenfeldt F.A.B."/>
            <person name="Westbye A.B."/>
            <person name="Yadav S."/>
            <person name="Hopmans E.C."/>
            <person name="Dutilh B.E."/>
            <person name="Sinninghe Damste J.S."/>
        </authorList>
    </citation>
    <scope>NUCLEOTIDE SEQUENCE [LARGE SCALE GENOMIC DNA]</scope>
    <source>
        <strain evidence="1">NIOZ-UU47</strain>
    </source>
</reference>
<accession>A0A8J6NBB7</accession>
<dbReference type="AlphaFoldDB" id="A0A8J6NBB7"/>
<name>A0A8J6NBB7_9BACT</name>
<sequence>MKKGILVTFILFSFLVGNAFGGTPNIVGEWNGEGSAIFPDGTVIELNIYGEILAQHNGLATGYFLFSFAENPAIEFQADFTGYIDKSNNLKGVMSSEGYGTGIADAKWSGNKIEGVALDLGDLSTTHFTVFKE</sequence>
<organism evidence="1 2">
    <name type="scientific">Candidatus Desulfobia pelagia</name>
    <dbReference type="NCBI Taxonomy" id="2841692"/>
    <lineage>
        <taxon>Bacteria</taxon>
        <taxon>Pseudomonadati</taxon>
        <taxon>Thermodesulfobacteriota</taxon>
        <taxon>Desulfobulbia</taxon>
        <taxon>Desulfobulbales</taxon>
        <taxon>Desulfobulbaceae</taxon>
        <taxon>Candidatus Desulfobia</taxon>
    </lineage>
</organism>
<dbReference type="EMBL" id="JACNJZ010000099">
    <property type="protein sequence ID" value="MBC8317696.1"/>
    <property type="molecule type" value="Genomic_DNA"/>
</dbReference>
<evidence type="ECO:0000313" key="2">
    <source>
        <dbReference type="Proteomes" id="UP000614424"/>
    </source>
</evidence>
<evidence type="ECO:0000313" key="1">
    <source>
        <dbReference type="EMBL" id="MBC8317696.1"/>
    </source>
</evidence>
<dbReference type="Proteomes" id="UP000614424">
    <property type="component" value="Unassembled WGS sequence"/>
</dbReference>
<comment type="caution">
    <text evidence="1">The sequence shown here is derived from an EMBL/GenBank/DDBJ whole genome shotgun (WGS) entry which is preliminary data.</text>
</comment>